<evidence type="ECO:0000313" key="3">
    <source>
        <dbReference type="Proteomes" id="UP000675781"/>
    </source>
</evidence>
<dbReference type="Proteomes" id="UP000675781">
    <property type="component" value="Unassembled WGS sequence"/>
</dbReference>
<reference evidence="2" key="1">
    <citation type="submission" date="2021-04" db="EMBL/GenBank/DDBJ databases">
        <title>Genome based classification of Actinospica acidithermotolerans sp. nov., an actinobacterium isolated from an Indonesian hot spring.</title>
        <authorList>
            <person name="Kusuma A.B."/>
            <person name="Putra K.E."/>
            <person name="Nafisah S."/>
            <person name="Loh J."/>
            <person name="Nouioui I."/>
            <person name="Goodfellow M."/>
        </authorList>
    </citation>
    <scope>NUCLEOTIDE SEQUENCE</scope>
    <source>
        <strain evidence="2">CSCA 57</strain>
    </source>
</reference>
<feature type="compositionally biased region" description="Low complexity" evidence="1">
    <location>
        <begin position="125"/>
        <end position="136"/>
    </location>
</feature>
<protein>
    <submittedName>
        <fullName evidence="2">Uncharacterized protein</fullName>
    </submittedName>
</protein>
<accession>A0A941IQL8</accession>
<dbReference type="EMBL" id="JAGSOG010000022">
    <property type="protein sequence ID" value="MBR7833068.1"/>
    <property type="molecule type" value="Genomic_DNA"/>
</dbReference>
<dbReference type="AlphaFoldDB" id="A0A941IQL8"/>
<sequence>MDPSLAELDTVARLAQPYLVAALRSLGAKVLDHAEDAAAEGATDAADRAGRRLWRLVARRRGARAELDAAVRDVQRNPDFPDYETVLRMKLVGLLKQDPELLRELRAALDEVEPQATYRMTVSRGSAGAQGPGAQAYVINQAAPSTADRPPHDVRD</sequence>
<evidence type="ECO:0000313" key="2">
    <source>
        <dbReference type="EMBL" id="MBR7833068.1"/>
    </source>
</evidence>
<dbReference type="RefSeq" id="WP_212527593.1">
    <property type="nucleotide sequence ID" value="NZ_JAGSOG010000022.1"/>
</dbReference>
<keyword evidence="3" id="KW-1185">Reference proteome</keyword>
<evidence type="ECO:0000256" key="1">
    <source>
        <dbReference type="SAM" id="MobiDB-lite"/>
    </source>
</evidence>
<comment type="caution">
    <text evidence="2">The sequence shown here is derived from an EMBL/GenBank/DDBJ whole genome shotgun (WGS) entry which is preliminary data.</text>
</comment>
<proteinExistence type="predicted"/>
<organism evidence="2 3">
    <name type="scientific">Actinospica durhamensis</name>
    <dbReference type="NCBI Taxonomy" id="1508375"/>
    <lineage>
        <taxon>Bacteria</taxon>
        <taxon>Bacillati</taxon>
        <taxon>Actinomycetota</taxon>
        <taxon>Actinomycetes</taxon>
        <taxon>Catenulisporales</taxon>
        <taxon>Actinospicaceae</taxon>
        <taxon>Actinospica</taxon>
    </lineage>
</organism>
<feature type="region of interest" description="Disordered" evidence="1">
    <location>
        <begin position="123"/>
        <end position="156"/>
    </location>
</feature>
<name>A0A941IQL8_9ACTN</name>
<gene>
    <name evidence="2" type="ORF">KDL01_07325</name>
</gene>